<comment type="caution">
    <text evidence="9">The sequence shown here is derived from an EMBL/GenBank/DDBJ whole genome shotgun (WGS) entry which is preliminary data.</text>
</comment>
<feature type="transmembrane region" description="Helical" evidence="7">
    <location>
        <begin position="153"/>
        <end position="171"/>
    </location>
</feature>
<gene>
    <name evidence="9" type="ORF">IAA63_13765</name>
</gene>
<feature type="transmembrane region" description="Helical" evidence="7">
    <location>
        <begin position="363"/>
        <end position="383"/>
    </location>
</feature>
<evidence type="ECO:0000256" key="2">
    <source>
        <dbReference type="ARBA" id="ARBA00007400"/>
    </source>
</evidence>
<feature type="domain" description="Acyltransferase 3" evidence="8">
    <location>
        <begin position="214"/>
        <end position="522"/>
    </location>
</feature>
<evidence type="ECO:0000256" key="5">
    <source>
        <dbReference type="ARBA" id="ARBA00022989"/>
    </source>
</evidence>
<dbReference type="AlphaFoldDB" id="A0A9D1T7F0"/>
<keyword evidence="6 7" id="KW-0472">Membrane</keyword>
<dbReference type="PANTHER" id="PTHR40074">
    <property type="entry name" value="O-ACETYLTRANSFERASE WECH"/>
    <property type="match status" value="1"/>
</dbReference>
<sequence>MSRKKIFLILAELFFAAGFLIFQILDCVLTLHQVPDSFGHLAAVFDGSWDADSHSFSVNGPDPRLIFSEPGRPVSDLLLEVRPEGAEQIQVQVFYSRDDIFREEDSALRYVQPGDGAVRFVFPSDNWSQIRVDISQNADILQAELFCNQPLRLAEAFFASGALALPLFLIYRRKWLANRADRSIRPGHTGGLLRRVWGSRGGVFSSSGSSRILAYDVLRCMALIMVIAAHGLEADLAYTEGIADGKRAVMTVLSVFFLGCNVIYLMLSGALLLKPCKETAAAFYKKRLLRVVLPMGVYYLICLGFDGQLSFRIPEDLFYAIRDLLTGNTPAAPHYWLLFVLLSFYLLVPFLRSMTASLSYRRLTLLSAILFAGMIVERYFPLWGISLGISWYIASWAGTAMIGYWLVQPETRRFRGWILAAGSISFVIMAVISTHTQDYFSWTSNYAPLNVLAMAGLFTALWNYSNILGRLRPLLELLSRYSYSILLIHWLILYDLVRGQWQLYTTSYMLLGGLGLTVAAVLIVGLAASFLTDHTIIFLLRKGMQRLFRG</sequence>
<evidence type="ECO:0000256" key="4">
    <source>
        <dbReference type="ARBA" id="ARBA00022692"/>
    </source>
</evidence>
<feature type="transmembrane region" description="Helical" evidence="7">
    <location>
        <begin position="252"/>
        <end position="273"/>
    </location>
</feature>
<dbReference type="GO" id="GO:0016413">
    <property type="term" value="F:O-acetyltransferase activity"/>
    <property type="evidence" value="ECO:0007669"/>
    <property type="project" value="TreeGrafter"/>
</dbReference>
<feature type="transmembrane region" description="Helical" evidence="7">
    <location>
        <begin position="212"/>
        <end position="232"/>
    </location>
</feature>
<keyword evidence="9" id="KW-0012">Acyltransferase</keyword>
<feature type="transmembrane region" description="Helical" evidence="7">
    <location>
        <begin position="293"/>
        <end position="313"/>
    </location>
</feature>
<reference evidence="9" key="2">
    <citation type="journal article" date="2021" name="PeerJ">
        <title>Extensive microbial diversity within the chicken gut microbiome revealed by metagenomics and culture.</title>
        <authorList>
            <person name="Gilroy R."/>
            <person name="Ravi A."/>
            <person name="Getino M."/>
            <person name="Pursley I."/>
            <person name="Horton D.L."/>
            <person name="Alikhan N.F."/>
            <person name="Baker D."/>
            <person name="Gharbi K."/>
            <person name="Hall N."/>
            <person name="Watson M."/>
            <person name="Adriaenssens E.M."/>
            <person name="Foster-Nyarko E."/>
            <person name="Jarju S."/>
            <person name="Secka A."/>
            <person name="Antonio M."/>
            <person name="Oren A."/>
            <person name="Chaudhuri R.R."/>
            <person name="La Ragione R."/>
            <person name="Hildebrand F."/>
            <person name="Pallen M.J."/>
        </authorList>
    </citation>
    <scope>NUCLEOTIDE SEQUENCE</scope>
    <source>
        <strain evidence="9">ChiBcec2-4451</strain>
    </source>
</reference>
<feature type="transmembrane region" description="Helical" evidence="7">
    <location>
        <begin position="514"/>
        <end position="540"/>
    </location>
</feature>
<name>A0A9D1T7F0_9FIRM</name>
<dbReference type="Pfam" id="PF01757">
    <property type="entry name" value="Acyl_transf_3"/>
    <property type="match status" value="1"/>
</dbReference>
<evidence type="ECO:0000256" key="7">
    <source>
        <dbReference type="SAM" id="Phobius"/>
    </source>
</evidence>
<proteinExistence type="inferred from homology"/>
<dbReference type="GO" id="GO:0009246">
    <property type="term" value="P:enterobacterial common antigen biosynthetic process"/>
    <property type="evidence" value="ECO:0007669"/>
    <property type="project" value="TreeGrafter"/>
</dbReference>
<dbReference type="EMBL" id="DVON01000288">
    <property type="protein sequence ID" value="HIV14186.1"/>
    <property type="molecule type" value="Genomic_DNA"/>
</dbReference>
<dbReference type="GO" id="GO:0005886">
    <property type="term" value="C:plasma membrane"/>
    <property type="evidence" value="ECO:0007669"/>
    <property type="project" value="UniProtKB-SubCell"/>
</dbReference>
<protein>
    <submittedName>
        <fullName evidence="9">Acyltransferase</fullName>
    </submittedName>
</protein>
<organism evidence="9 10">
    <name type="scientific">Candidatus Pullilachnospira stercoravium</name>
    <dbReference type="NCBI Taxonomy" id="2840913"/>
    <lineage>
        <taxon>Bacteria</taxon>
        <taxon>Bacillati</taxon>
        <taxon>Bacillota</taxon>
        <taxon>Clostridia</taxon>
        <taxon>Lachnospirales</taxon>
        <taxon>Lachnospiraceae</taxon>
        <taxon>Lachnospiraceae incertae sedis</taxon>
        <taxon>Candidatus Pullilachnospira</taxon>
    </lineage>
</organism>
<feature type="transmembrane region" description="Helical" evidence="7">
    <location>
        <begin position="7"/>
        <end position="25"/>
    </location>
</feature>
<keyword evidence="4 7" id="KW-0812">Transmembrane</keyword>
<dbReference type="Proteomes" id="UP000886723">
    <property type="component" value="Unassembled WGS sequence"/>
</dbReference>
<evidence type="ECO:0000256" key="6">
    <source>
        <dbReference type="ARBA" id="ARBA00023136"/>
    </source>
</evidence>
<feature type="transmembrane region" description="Helical" evidence="7">
    <location>
        <begin position="477"/>
        <end position="494"/>
    </location>
</feature>
<keyword evidence="5 7" id="KW-1133">Transmembrane helix</keyword>
<comment type="similarity">
    <text evidence="2">Belongs to the acyltransferase 3 family.</text>
</comment>
<comment type="subcellular location">
    <subcellularLocation>
        <location evidence="1">Cell membrane</location>
        <topology evidence="1">Multi-pass membrane protein</topology>
    </subcellularLocation>
</comment>
<evidence type="ECO:0000256" key="1">
    <source>
        <dbReference type="ARBA" id="ARBA00004651"/>
    </source>
</evidence>
<dbReference type="PANTHER" id="PTHR40074:SF2">
    <property type="entry name" value="O-ACETYLTRANSFERASE WECH"/>
    <property type="match status" value="1"/>
</dbReference>
<evidence type="ECO:0000256" key="3">
    <source>
        <dbReference type="ARBA" id="ARBA00022475"/>
    </source>
</evidence>
<keyword evidence="9" id="KW-0808">Transferase</keyword>
<feature type="transmembrane region" description="Helical" evidence="7">
    <location>
        <begin position="446"/>
        <end position="465"/>
    </location>
</feature>
<evidence type="ECO:0000313" key="10">
    <source>
        <dbReference type="Proteomes" id="UP000886723"/>
    </source>
</evidence>
<evidence type="ECO:0000259" key="8">
    <source>
        <dbReference type="Pfam" id="PF01757"/>
    </source>
</evidence>
<feature type="transmembrane region" description="Helical" evidence="7">
    <location>
        <begin position="389"/>
        <end position="407"/>
    </location>
</feature>
<evidence type="ECO:0000313" key="9">
    <source>
        <dbReference type="EMBL" id="HIV14186.1"/>
    </source>
</evidence>
<accession>A0A9D1T7F0</accession>
<keyword evidence="3" id="KW-1003">Cell membrane</keyword>
<feature type="transmembrane region" description="Helical" evidence="7">
    <location>
        <begin position="333"/>
        <end position="351"/>
    </location>
</feature>
<feature type="transmembrane region" description="Helical" evidence="7">
    <location>
        <begin position="414"/>
        <end position="434"/>
    </location>
</feature>
<reference evidence="9" key="1">
    <citation type="submission" date="2020-10" db="EMBL/GenBank/DDBJ databases">
        <authorList>
            <person name="Gilroy R."/>
        </authorList>
    </citation>
    <scope>NUCLEOTIDE SEQUENCE</scope>
    <source>
        <strain evidence="9">ChiBcec2-4451</strain>
    </source>
</reference>
<dbReference type="InterPro" id="IPR002656">
    <property type="entry name" value="Acyl_transf_3_dom"/>
</dbReference>